<gene>
    <name evidence="2" type="ORF">K8U80_03580</name>
</gene>
<sequence>MATKFEDLVNNMVNIGFGAAALTAEKGKEVLDSLSAKGEEVRRDSSTPDFARSMSDIFERAGGAFSDVTERLNTQGETVAERILDELILARVRAMTKAERVEFMAHVRDLVDSVDDDTVSVKVEAVEVEQETAEAEGSSAPETKQDA</sequence>
<dbReference type="EMBL" id="DYVF01000027">
    <property type="protein sequence ID" value="HJG30460.1"/>
    <property type="molecule type" value="Genomic_DNA"/>
</dbReference>
<dbReference type="Proteomes" id="UP000746751">
    <property type="component" value="Unassembled WGS sequence"/>
</dbReference>
<evidence type="ECO:0000313" key="2">
    <source>
        <dbReference type="EMBL" id="HJG30460.1"/>
    </source>
</evidence>
<protein>
    <submittedName>
        <fullName evidence="2">Uncharacterized protein</fullName>
    </submittedName>
</protein>
<dbReference type="AlphaFoldDB" id="A0A921LQY5"/>
<reference evidence="2" key="1">
    <citation type="journal article" date="2021" name="PeerJ">
        <title>Extensive microbial diversity within the chicken gut microbiome revealed by metagenomics and culture.</title>
        <authorList>
            <person name="Gilroy R."/>
            <person name="Ravi A."/>
            <person name="Getino M."/>
            <person name="Pursley I."/>
            <person name="Horton D.L."/>
            <person name="Alikhan N.F."/>
            <person name="Baker D."/>
            <person name="Gharbi K."/>
            <person name="Hall N."/>
            <person name="Watson M."/>
            <person name="Adriaenssens E.M."/>
            <person name="Foster-Nyarko E."/>
            <person name="Jarju S."/>
            <person name="Secka A."/>
            <person name="Antonio M."/>
            <person name="Oren A."/>
            <person name="Chaudhuri R.R."/>
            <person name="La Ragione R."/>
            <person name="Hildebrand F."/>
            <person name="Pallen M.J."/>
        </authorList>
    </citation>
    <scope>NUCLEOTIDE SEQUENCE</scope>
    <source>
        <strain evidence="2">ChiGjej2B2-7701</strain>
    </source>
</reference>
<organism evidence="2 3">
    <name type="scientific">Collinsella ihumii</name>
    <dbReference type="NCBI Taxonomy" id="1720204"/>
    <lineage>
        <taxon>Bacteria</taxon>
        <taxon>Bacillati</taxon>
        <taxon>Actinomycetota</taxon>
        <taxon>Coriobacteriia</taxon>
        <taxon>Coriobacteriales</taxon>
        <taxon>Coriobacteriaceae</taxon>
        <taxon>Collinsella</taxon>
    </lineage>
</organism>
<proteinExistence type="predicted"/>
<reference evidence="2" key="2">
    <citation type="submission" date="2021-09" db="EMBL/GenBank/DDBJ databases">
        <authorList>
            <person name="Gilroy R."/>
        </authorList>
    </citation>
    <scope>NUCLEOTIDE SEQUENCE</scope>
    <source>
        <strain evidence="2">ChiGjej2B2-7701</strain>
    </source>
</reference>
<accession>A0A921LQY5</accession>
<evidence type="ECO:0000256" key="1">
    <source>
        <dbReference type="SAM" id="MobiDB-lite"/>
    </source>
</evidence>
<comment type="caution">
    <text evidence="2">The sequence shown here is derived from an EMBL/GenBank/DDBJ whole genome shotgun (WGS) entry which is preliminary data.</text>
</comment>
<name>A0A921LQY5_9ACTN</name>
<feature type="region of interest" description="Disordered" evidence="1">
    <location>
        <begin position="128"/>
        <end position="147"/>
    </location>
</feature>
<evidence type="ECO:0000313" key="3">
    <source>
        <dbReference type="Proteomes" id="UP000746751"/>
    </source>
</evidence>